<dbReference type="Proteomes" id="UP001164746">
    <property type="component" value="Chromosome 15"/>
</dbReference>
<organism evidence="1 2">
    <name type="scientific">Mya arenaria</name>
    <name type="common">Soft-shell clam</name>
    <dbReference type="NCBI Taxonomy" id="6604"/>
    <lineage>
        <taxon>Eukaryota</taxon>
        <taxon>Metazoa</taxon>
        <taxon>Spiralia</taxon>
        <taxon>Lophotrochozoa</taxon>
        <taxon>Mollusca</taxon>
        <taxon>Bivalvia</taxon>
        <taxon>Autobranchia</taxon>
        <taxon>Heteroconchia</taxon>
        <taxon>Euheterodonta</taxon>
        <taxon>Imparidentia</taxon>
        <taxon>Neoheterodontei</taxon>
        <taxon>Myida</taxon>
        <taxon>Myoidea</taxon>
        <taxon>Myidae</taxon>
        <taxon>Mya</taxon>
    </lineage>
</organism>
<accession>A0ABY7G285</accession>
<keyword evidence="2" id="KW-1185">Reference proteome</keyword>
<reference evidence="1" key="1">
    <citation type="submission" date="2022-11" db="EMBL/GenBank/DDBJ databases">
        <title>Centuries of genome instability and evolution in soft-shell clam transmissible cancer (bioRxiv).</title>
        <authorList>
            <person name="Hart S.F.M."/>
            <person name="Yonemitsu M.A."/>
            <person name="Giersch R.M."/>
            <person name="Beal B.F."/>
            <person name="Arriagada G."/>
            <person name="Davis B.W."/>
            <person name="Ostrander E.A."/>
            <person name="Goff S.P."/>
            <person name="Metzger M.J."/>
        </authorList>
    </citation>
    <scope>NUCLEOTIDE SEQUENCE</scope>
    <source>
        <strain evidence="1">MELC-2E11</strain>
        <tissue evidence="1">Siphon/mantle</tissue>
    </source>
</reference>
<sequence>MSRSLLQSNTANGLGLKNDSCRCNVSSKAVLQMNPVVCTGDVLAHCGCVYNNSASGVRRYWSLHHVVDDDHLPSGLRAGSLANKGCVSVTLEPRKPPSYHLDKCSEQHQTLCYE</sequence>
<evidence type="ECO:0000313" key="2">
    <source>
        <dbReference type="Proteomes" id="UP001164746"/>
    </source>
</evidence>
<name>A0ABY7G285_MYAAR</name>
<proteinExistence type="predicted"/>
<dbReference type="EMBL" id="CP111026">
    <property type="protein sequence ID" value="WAR27233.1"/>
    <property type="molecule type" value="Genomic_DNA"/>
</dbReference>
<feature type="non-terminal residue" evidence="1">
    <location>
        <position position="1"/>
    </location>
</feature>
<gene>
    <name evidence="1" type="ORF">MAR_012937</name>
</gene>
<protein>
    <submittedName>
        <fullName evidence="1">Uncharacterized protein</fullName>
    </submittedName>
</protein>
<evidence type="ECO:0000313" key="1">
    <source>
        <dbReference type="EMBL" id="WAR27233.1"/>
    </source>
</evidence>